<comment type="caution">
    <text evidence="1">The sequence shown here is derived from an EMBL/GenBank/DDBJ whole genome shotgun (WGS) entry which is preliminary data.</text>
</comment>
<name>A0A645HNX0_9ZZZZ</name>
<sequence length="94" mass="10542">MKTKHPSSDISQPEPVDLSPYISAISQRFRPAINPDEATHQFTTPEIKAAIKELNPGMEISDSLVFEAMQTSGFYFNAITGAQSLRFKWLLVEK</sequence>
<dbReference type="AlphaFoldDB" id="A0A645HNX0"/>
<evidence type="ECO:0000313" key="1">
    <source>
        <dbReference type="EMBL" id="MPN40530.1"/>
    </source>
</evidence>
<gene>
    <name evidence="1" type="ORF">SDC9_188068</name>
</gene>
<dbReference type="EMBL" id="VSSQ01097003">
    <property type="protein sequence ID" value="MPN40530.1"/>
    <property type="molecule type" value="Genomic_DNA"/>
</dbReference>
<reference evidence="1" key="1">
    <citation type="submission" date="2019-08" db="EMBL/GenBank/DDBJ databases">
        <authorList>
            <person name="Kucharzyk K."/>
            <person name="Murdoch R.W."/>
            <person name="Higgins S."/>
            <person name="Loffler F."/>
        </authorList>
    </citation>
    <scope>NUCLEOTIDE SEQUENCE</scope>
</reference>
<proteinExistence type="predicted"/>
<protein>
    <submittedName>
        <fullName evidence="1">Uncharacterized protein</fullName>
    </submittedName>
</protein>
<accession>A0A645HNX0</accession>
<organism evidence="1">
    <name type="scientific">bioreactor metagenome</name>
    <dbReference type="NCBI Taxonomy" id="1076179"/>
    <lineage>
        <taxon>unclassified sequences</taxon>
        <taxon>metagenomes</taxon>
        <taxon>ecological metagenomes</taxon>
    </lineage>
</organism>